<dbReference type="PANTHER" id="PTHR23004">
    <property type="entry name" value="DOUBLECORTIN DOMAIN CONTAINING 2"/>
    <property type="match status" value="1"/>
</dbReference>
<sequence>MDDQAILDFWFGPCDEAGWPAPEQAKLWWSSGAETDETIRAQFGTAVEEAMAGTRPVADTAESHLATIILLDQFTRNIYRGTAQAFAADNRALALARQAVERGYDQQMSPVHRTFFYMPLEHAESQEAQRDSLALFNKLRREQTDHPRAAEFKNFYDFAVQHAEIIARFGRYPHRNKVLGRTPSEEEESYLTGGGASFGQG</sequence>
<evidence type="ECO:0000256" key="1">
    <source>
        <dbReference type="SAM" id="MobiDB-lite"/>
    </source>
</evidence>
<dbReference type="InterPro" id="IPR010323">
    <property type="entry name" value="DUF924"/>
</dbReference>
<accession>A0A8J7U6A8</accession>
<dbReference type="Proteomes" id="UP000664417">
    <property type="component" value="Unassembled WGS sequence"/>
</dbReference>
<dbReference type="PANTHER" id="PTHR23004:SF7">
    <property type="entry name" value="DUF924-DOMAIN-CONTAINING PROTEIN"/>
    <property type="match status" value="1"/>
</dbReference>
<evidence type="ECO:0000313" key="3">
    <source>
        <dbReference type="Proteomes" id="UP000664417"/>
    </source>
</evidence>
<dbReference type="SUPFAM" id="SSF48452">
    <property type="entry name" value="TPR-like"/>
    <property type="match status" value="1"/>
</dbReference>
<dbReference type="EMBL" id="JAFREP010000027">
    <property type="protein sequence ID" value="MBO1321719.1"/>
    <property type="molecule type" value="Genomic_DNA"/>
</dbReference>
<feature type="region of interest" description="Disordered" evidence="1">
    <location>
        <begin position="180"/>
        <end position="201"/>
    </location>
</feature>
<evidence type="ECO:0000313" key="2">
    <source>
        <dbReference type="EMBL" id="MBO1321719.1"/>
    </source>
</evidence>
<proteinExistence type="predicted"/>
<dbReference type="Gene3D" id="1.25.40.10">
    <property type="entry name" value="Tetratricopeptide repeat domain"/>
    <property type="match status" value="1"/>
</dbReference>
<organism evidence="2 3">
    <name type="scientific">Acanthopleuribacter pedis</name>
    <dbReference type="NCBI Taxonomy" id="442870"/>
    <lineage>
        <taxon>Bacteria</taxon>
        <taxon>Pseudomonadati</taxon>
        <taxon>Acidobacteriota</taxon>
        <taxon>Holophagae</taxon>
        <taxon>Acanthopleuribacterales</taxon>
        <taxon>Acanthopleuribacteraceae</taxon>
        <taxon>Acanthopleuribacter</taxon>
    </lineage>
</organism>
<keyword evidence="3" id="KW-1185">Reference proteome</keyword>
<feature type="compositionally biased region" description="Gly residues" evidence="1">
    <location>
        <begin position="192"/>
        <end position="201"/>
    </location>
</feature>
<comment type="caution">
    <text evidence="2">The sequence shown here is derived from an EMBL/GenBank/DDBJ whole genome shotgun (WGS) entry which is preliminary data.</text>
</comment>
<dbReference type="Gene3D" id="1.20.58.320">
    <property type="entry name" value="TPR-like"/>
    <property type="match status" value="1"/>
</dbReference>
<protein>
    <submittedName>
        <fullName evidence="2">DUF924 domain-containing protein</fullName>
    </submittedName>
</protein>
<dbReference type="AlphaFoldDB" id="A0A8J7U6A8"/>
<gene>
    <name evidence="2" type="ORF">J3U88_24785</name>
</gene>
<dbReference type="InterPro" id="IPR011990">
    <property type="entry name" value="TPR-like_helical_dom_sf"/>
</dbReference>
<reference evidence="2" key="1">
    <citation type="submission" date="2021-03" db="EMBL/GenBank/DDBJ databases">
        <authorList>
            <person name="Wang G."/>
        </authorList>
    </citation>
    <scope>NUCLEOTIDE SEQUENCE</scope>
    <source>
        <strain evidence="2">KCTC 12899</strain>
    </source>
</reference>
<name>A0A8J7U6A8_9BACT</name>
<dbReference type="Pfam" id="PF06041">
    <property type="entry name" value="DUF924"/>
    <property type="match status" value="1"/>
</dbReference>
<dbReference type="RefSeq" id="WP_207861692.1">
    <property type="nucleotide sequence ID" value="NZ_JAFREP010000027.1"/>
</dbReference>